<evidence type="ECO:0000313" key="2">
    <source>
        <dbReference type="Proteomes" id="UP000006377"/>
    </source>
</evidence>
<dbReference type="KEGG" id="pla:Plav_0328"/>
<dbReference type="EMBL" id="CP000774">
    <property type="protein sequence ID" value="ABS61951.1"/>
    <property type="molecule type" value="Genomic_DNA"/>
</dbReference>
<dbReference type="HOGENOM" id="CLU_1179320_0_0_5"/>
<evidence type="ECO:0008006" key="3">
    <source>
        <dbReference type="Google" id="ProtNLM"/>
    </source>
</evidence>
<dbReference type="STRING" id="402881.Plav_0328"/>
<keyword evidence="2" id="KW-1185">Reference proteome</keyword>
<gene>
    <name evidence="1" type="ordered locus">Plav_0328</name>
</gene>
<accession>A7HPW8</accession>
<dbReference type="eggNOG" id="COG4122">
    <property type="taxonomic scope" value="Bacteria"/>
</dbReference>
<dbReference type="SUPFAM" id="SSF53335">
    <property type="entry name" value="S-adenosyl-L-methionine-dependent methyltransferases"/>
    <property type="match status" value="1"/>
</dbReference>
<proteinExistence type="predicted"/>
<dbReference type="OrthoDB" id="9811332at2"/>
<dbReference type="RefSeq" id="WP_011995242.1">
    <property type="nucleotide sequence ID" value="NC_009719.1"/>
</dbReference>
<organism evidence="1 2">
    <name type="scientific">Parvibaculum lavamentivorans (strain DS-1 / DSM 13023 / NCIMB 13966)</name>
    <dbReference type="NCBI Taxonomy" id="402881"/>
    <lineage>
        <taxon>Bacteria</taxon>
        <taxon>Pseudomonadati</taxon>
        <taxon>Pseudomonadota</taxon>
        <taxon>Alphaproteobacteria</taxon>
        <taxon>Hyphomicrobiales</taxon>
        <taxon>Parvibaculaceae</taxon>
        <taxon>Parvibaculum</taxon>
    </lineage>
</organism>
<dbReference type="AlphaFoldDB" id="A7HPW8"/>
<dbReference type="Proteomes" id="UP000006377">
    <property type="component" value="Chromosome"/>
</dbReference>
<dbReference type="InterPro" id="IPR029063">
    <property type="entry name" value="SAM-dependent_MTases_sf"/>
</dbReference>
<protein>
    <recommendedName>
        <fullName evidence="3">O-methyltransferase-like protein</fullName>
    </recommendedName>
</protein>
<reference evidence="1 2" key="1">
    <citation type="journal article" date="2011" name="Stand. Genomic Sci.">
        <title>Complete genome sequence of Parvibaculum lavamentivorans type strain (DS-1(T)).</title>
        <authorList>
            <person name="Schleheck D."/>
            <person name="Weiss M."/>
            <person name="Pitluck S."/>
            <person name="Bruce D."/>
            <person name="Land M.L."/>
            <person name="Han S."/>
            <person name="Saunders E."/>
            <person name="Tapia R."/>
            <person name="Detter C."/>
            <person name="Brettin T."/>
            <person name="Han J."/>
            <person name="Woyke T."/>
            <person name="Goodwin L."/>
            <person name="Pennacchio L."/>
            <person name="Nolan M."/>
            <person name="Cook A.M."/>
            <person name="Kjelleberg S."/>
            <person name="Thomas T."/>
        </authorList>
    </citation>
    <scope>NUCLEOTIDE SEQUENCE [LARGE SCALE GENOMIC DNA]</scope>
    <source>
        <strain evidence="2">DS-1 / DSM 13023 / NCIMB 13966</strain>
    </source>
</reference>
<sequence>MELPEKIAAMHADLDSIWPTGRNPECLPNDGGHFTLKGYTRPVSIGRIEAFLLFNLVRVLNIRTAFEIGTGFGYSSFWIAAGVIENDKGGWVGSIDSQQEGGLGVHGLDFARRWSNIIGLDSVLHFFTGKSPDDLSHVIREPLGLAFIDGNHYGEQPVLDYTGLQPHLLQDGILVWHDIEKKYGVNAAIAASIKDGWSLVTFPTSCRIGVSYRTLAGWQAATEAFSAARNLQIIH</sequence>
<dbReference type="Pfam" id="PF13578">
    <property type="entry name" value="Methyltransf_24"/>
    <property type="match status" value="1"/>
</dbReference>
<evidence type="ECO:0000313" key="1">
    <source>
        <dbReference type="EMBL" id="ABS61951.1"/>
    </source>
</evidence>
<dbReference type="Gene3D" id="3.40.50.150">
    <property type="entry name" value="Vaccinia Virus protein VP39"/>
    <property type="match status" value="1"/>
</dbReference>
<name>A7HPW8_PARL1</name>